<evidence type="ECO:0000259" key="8">
    <source>
        <dbReference type="PROSITE" id="PS50052"/>
    </source>
</evidence>
<evidence type="ECO:0000256" key="7">
    <source>
        <dbReference type="SAM" id="MobiDB-lite"/>
    </source>
</evidence>
<dbReference type="CDD" id="cd00071">
    <property type="entry name" value="GMPK"/>
    <property type="match status" value="1"/>
</dbReference>
<dbReference type="GO" id="GO:0005829">
    <property type="term" value="C:cytosol"/>
    <property type="evidence" value="ECO:0007669"/>
    <property type="project" value="TreeGrafter"/>
</dbReference>
<dbReference type="EC" id="2.7.4.8" evidence="2"/>
<comment type="similarity">
    <text evidence="1">Belongs to the guanylate kinase family.</text>
</comment>
<evidence type="ECO:0000256" key="5">
    <source>
        <dbReference type="ARBA" id="ARBA00022777"/>
    </source>
</evidence>
<dbReference type="InterPro" id="IPR008144">
    <property type="entry name" value="Guanylate_kin-like_dom"/>
</dbReference>
<keyword evidence="3 9" id="KW-0808">Transferase</keyword>
<dbReference type="VEuPathDB" id="ToxoDB:TGDOM2_242730"/>
<protein>
    <recommendedName>
        <fullName evidence="2">guanylate kinase</fullName>
        <ecNumber evidence="2">2.7.4.8</ecNumber>
    </recommendedName>
</protein>
<dbReference type="Gene3D" id="3.40.50.300">
    <property type="entry name" value="P-loop containing nucleotide triphosphate hydrolases"/>
    <property type="match status" value="1"/>
</dbReference>
<dbReference type="GO" id="GO:0005524">
    <property type="term" value="F:ATP binding"/>
    <property type="evidence" value="ECO:0007669"/>
    <property type="project" value="UniProtKB-KW"/>
</dbReference>
<dbReference type="PROSITE" id="PS50052">
    <property type="entry name" value="GUANYLATE_KINASE_2"/>
    <property type="match status" value="1"/>
</dbReference>
<dbReference type="InterPro" id="IPR027417">
    <property type="entry name" value="P-loop_NTPase"/>
</dbReference>
<gene>
    <name evidence="9" type="ORF">TGDOM2_242730</name>
</gene>
<dbReference type="InterPro" id="IPR008145">
    <property type="entry name" value="GK/Ca_channel_bsu"/>
</dbReference>
<evidence type="ECO:0000256" key="2">
    <source>
        <dbReference type="ARBA" id="ARBA00012961"/>
    </source>
</evidence>
<dbReference type="InterPro" id="IPR017665">
    <property type="entry name" value="Guanylate_kinase"/>
</dbReference>
<dbReference type="NCBIfam" id="TIGR03263">
    <property type="entry name" value="guanyl_kin"/>
    <property type="match status" value="1"/>
</dbReference>
<dbReference type="PANTHER" id="PTHR23117:SF13">
    <property type="entry name" value="GUANYLATE KINASE"/>
    <property type="match status" value="1"/>
</dbReference>
<evidence type="ECO:0000313" key="9">
    <source>
        <dbReference type="EMBL" id="KFG32871.1"/>
    </source>
</evidence>
<reference evidence="9 10" key="1">
    <citation type="submission" date="2014-02" db="EMBL/GenBank/DDBJ databases">
        <authorList>
            <person name="Sibley D."/>
            <person name="Venepally P."/>
            <person name="Karamycheva S."/>
            <person name="Hadjithomas M."/>
            <person name="Khan A."/>
            <person name="Brunk B."/>
            <person name="Roos D."/>
            <person name="Caler E."/>
            <person name="Lorenzi H."/>
        </authorList>
    </citation>
    <scope>NUCLEOTIDE SEQUENCE [LARGE SCALE GENOMIC DNA]</scope>
    <source>
        <strain evidence="9 10">GAB2-2007-GAL-DOM2</strain>
    </source>
</reference>
<feature type="region of interest" description="Disordered" evidence="7">
    <location>
        <begin position="343"/>
        <end position="392"/>
    </location>
</feature>
<comment type="caution">
    <text evidence="9">The sequence shown here is derived from an EMBL/GenBank/DDBJ whole genome shotgun (WGS) entry which is preliminary data.</text>
</comment>
<organism evidence="9 10">
    <name type="scientific">Toxoplasma gondii GAB2-2007-GAL-DOM2</name>
    <dbReference type="NCBI Taxonomy" id="1130820"/>
    <lineage>
        <taxon>Eukaryota</taxon>
        <taxon>Sar</taxon>
        <taxon>Alveolata</taxon>
        <taxon>Apicomplexa</taxon>
        <taxon>Conoidasida</taxon>
        <taxon>Coccidia</taxon>
        <taxon>Eucoccidiorida</taxon>
        <taxon>Eimeriorina</taxon>
        <taxon>Sarcocystidae</taxon>
        <taxon>Toxoplasma</taxon>
    </lineage>
</organism>
<dbReference type="EMBL" id="AHZU02001386">
    <property type="protein sequence ID" value="KFG32871.1"/>
    <property type="molecule type" value="Genomic_DNA"/>
</dbReference>
<evidence type="ECO:0000313" key="10">
    <source>
        <dbReference type="Proteomes" id="UP000028837"/>
    </source>
</evidence>
<keyword evidence="6" id="KW-0067">ATP-binding</keyword>
<feature type="compositionally biased region" description="Basic and acidic residues" evidence="7">
    <location>
        <begin position="348"/>
        <end position="386"/>
    </location>
</feature>
<dbReference type="Pfam" id="PF00625">
    <property type="entry name" value="Guanylate_kin"/>
    <property type="match status" value="1"/>
</dbReference>
<feature type="domain" description="Guanylate kinase-like" evidence="8">
    <location>
        <begin position="151"/>
        <end position="334"/>
    </location>
</feature>
<proteinExistence type="inferred from homology"/>
<dbReference type="AlphaFoldDB" id="A0A086JL53"/>
<name>A0A086JL53_TOXGO</name>
<dbReference type="SMART" id="SM00072">
    <property type="entry name" value="GuKc"/>
    <property type="match status" value="1"/>
</dbReference>
<dbReference type="PANTHER" id="PTHR23117">
    <property type="entry name" value="GUANYLATE KINASE-RELATED"/>
    <property type="match status" value="1"/>
</dbReference>
<evidence type="ECO:0000256" key="1">
    <source>
        <dbReference type="ARBA" id="ARBA00005790"/>
    </source>
</evidence>
<evidence type="ECO:0000256" key="6">
    <source>
        <dbReference type="ARBA" id="ARBA00022840"/>
    </source>
</evidence>
<sequence>MWRVSRFFLPRQVREIETTTRSRPERMQRHCKEIDGSGRFSYSAPRMLAAAADANALSAAATKSRAVAAAAEEERTTAAELLPISSSGGVSPTSANAALREAQRSAGDAAEDAVLEETNDAREVEENGASEAESGSRRATLLKRILRDTAPRILVVAGPSGVGKGTLVKRIFAKWPQAFGFSISHTSRQPRPGETHGKEYFFCSREEFEKLKKEGHFVESAEFSGNCYGTSFAAVDNVRRGERICLLEIDMAGVLQIQSTPLAQEANFVFIQPPSIEELKARLRGRRTENEEHIAKRLAAAQRELALAKETHFDFYLTNDNLEDAWQKLEAQLVQWYGPVFKKAAGPGEKRSRLSEEETKADEAKAEETKAEEAKVEETKVEETKVEGNAGE</sequence>
<keyword evidence="5 9" id="KW-0418">Kinase</keyword>
<dbReference type="OrthoDB" id="6334211at2759"/>
<dbReference type="SUPFAM" id="SSF52540">
    <property type="entry name" value="P-loop containing nucleoside triphosphate hydrolases"/>
    <property type="match status" value="1"/>
</dbReference>
<dbReference type="Proteomes" id="UP000028837">
    <property type="component" value="Unassembled WGS sequence"/>
</dbReference>
<accession>A0A086JL53</accession>
<keyword evidence="4" id="KW-0547">Nucleotide-binding</keyword>
<dbReference type="SMR" id="A0A086JL53"/>
<dbReference type="FunFam" id="3.40.50.300:FF:000776">
    <property type="entry name" value="Guanylate kinase 2"/>
    <property type="match status" value="1"/>
</dbReference>
<evidence type="ECO:0000256" key="3">
    <source>
        <dbReference type="ARBA" id="ARBA00022679"/>
    </source>
</evidence>
<dbReference type="GO" id="GO:0004385">
    <property type="term" value="F:GMP kinase activity"/>
    <property type="evidence" value="ECO:0007669"/>
    <property type="project" value="UniProtKB-EC"/>
</dbReference>
<evidence type="ECO:0000256" key="4">
    <source>
        <dbReference type="ARBA" id="ARBA00022741"/>
    </source>
</evidence>